<dbReference type="PROSITE" id="PS51465">
    <property type="entry name" value="KAZAL_2"/>
    <property type="match status" value="1"/>
</dbReference>
<protein>
    <submittedName>
        <fullName evidence="1">Tomoregulin-1, partial</fullName>
    </submittedName>
</protein>
<dbReference type="CDD" id="cd00104">
    <property type="entry name" value="KAZAL_FS"/>
    <property type="match status" value="1"/>
</dbReference>
<dbReference type="Gene3D" id="3.30.60.30">
    <property type="match status" value="1"/>
</dbReference>
<gene>
    <name evidence="1" type="ORF">PACLA_8A063647</name>
</gene>
<dbReference type="EMBL" id="CACRXK020001788">
    <property type="protein sequence ID" value="CAB3991083.1"/>
    <property type="molecule type" value="Genomic_DNA"/>
</dbReference>
<accession>A0A6S7GIC5</accession>
<dbReference type="SUPFAM" id="SSF100895">
    <property type="entry name" value="Kazal-type serine protease inhibitors"/>
    <property type="match status" value="1"/>
</dbReference>
<evidence type="ECO:0000313" key="2">
    <source>
        <dbReference type="Proteomes" id="UP001152795"/>
    </source>
</evidence>
<dbReference type="SMART" id="SM00280">
    <property type="entry name" value="KAZAL"/>
    <property type="match status" value="1"/>
</dbReference>
<comment type="caution">
    <text evidence="1">The sequence shown here is derived from an EMBL/GenBank/DDBJ whole genome shotgun (WGS) entry which is preliminary data.</text>
</comment>
<dbReference type="Pfam" id="PF07648">
    <property type="entry name" value="Kazal_2"/>
    <property type="match status" value="1"/>
</dbReference>
<proteinExistence type="predicted"/>
<dbReference type="InterPro" id="IPR036058">
    <property type="entry name" value="Kazal_dom_sf"/>
</dbReference>
<name>A0A6S7GIC5_PARCT</name>
<keyword evidence="2" id="KW-1185">Reference proteome</keyword>
<dbReference type="Proteomes" id="UP001152795">
    <property type="component" value="Unassembled WGS sequence"/>
</dbReference>
<dbReference type="OrthoDB" id="88467at2759"/>
<dbReference type="AlphaFoldDB" id="A0A6S7GIC5"/>
<dbReference type="InterPro" id="IPR002350">
    <property type="entry name" value="Kazal_dom"/>
</dbReference>
<evidence type="ECO:0000313" key="1">
    <source>
        <dbReference type="EMBL" id="CAB3991083.1"/>
    </source>
</evidence>
<sequence length="172" mass="18454">MKTSSAQGKIISVMMRASRNGLLLGIFCVIAVMLGYNGTPICKYGGILNSAGKCVCPTFNNCTENKGVCGSNGIGYINECELKQAACKHQKHLFVFKKGMCGRSYDSHCSMLHCSLNCGTHGLVQDGFGCLSKCECRASQCSSMMSCQLTCDEKGGVVVDKITKCPKCQCQE</sequence>
<reference evidence="1" key="1">
    <citation type="submission" date="2020-04" db="EMBL/GenBank/DDBJ databases">
        <authorList>
            <person name="Alioto T."/>
            <person name="Alioto T."/>
            <person name="Gomez Garrido J."/>
        </authorList>
    </citation>
    <scope>NUCLEOTIDE SEQUENCE</scope>
    <source>
        <strain evidence="1">A484AB</strain>
    </source>
</reference>
<organism evidence="1 2">
    <name type="scientific">Paramuricea clavata</name>
    <name type="common">Red gorgonian</name>
    <name type="synonym">Violescent sea-whip</name>
    <dbReference type="NCBI Taxonomy" id="317549"/>
    <lineage>
        <taxon>Eukaryota</taxon>
        <taxon>Metazoa</taxon>
        <taxon>Cnidaria</taxon>
        <taxon>Anthozoa</taxon>
        <taxon>Octocorallia</taxon>
        <taxon>Malacalcyonacea</taxon>
        <taxon>Plexauridae</taxon>
        <taxon>Paramuricea</taxon>
    </lineage>
</organism>